<protein>
    <submittedName>
        <fullName evidence="2">Uncharacterized protein</fullName>
    </submittedName>
</protein>
<sequence length="364" mass="37301">MGAKKHVAKVGKQVKGLLRSGGRAAAGSPSMDPGRQPSAAGRTVGEPGHPSDVDDTGDQLQLLQAQLAQLAQQNRELAQHVLFQQQQGQQWAAGAAAAAVAAPAPPPLVTVAGTGGRRLAAIPAAGGGPAAAATAESAPPLASPGRLKAGGGVPDAPQVGVYFTAPPPIASPGSGHAHFIGGQQVFLASNGYNSVQGGGPLFLPGSRTPLEHLTFTHPPQHFFPEERSLGSNPLATGAGSGQSAAQGREEKHGHENGNKLRGLEFGTIAGREEQQDDQCSSPGHGITNPAYYNGQHQDRSNENQGGCGSVEEVNSYTSDDVASDNVVSSYDDDEEERCFSPTNNGEDGNSNKEESSSSSSRTFI</sequence>
<reference evidence="2" key="1">
    <citation type="submission" date="2021-01" db="EMBL/GenBank/DDBJ databases">
        <authorList>
            <person name="Corre E."/>
            <person name="Pelletier E."/>
            <person name="Niang G."/>
            <person name="Scheremetjew M."/>
            <person name="Finn R."/>
            <person name="Kale V."/>
            <person name="Holt S."/>
            <person name="Cochrane G."/>
            <person name="Meng A."/>
            <person name="Brown T."/>
            <person name="Cohen L."/>
        </authorList>
    </citation>
    <scope>NUCLEOTIDE SEQUENCE</scope>
    <source>
        <strain evidence="2">CCMP3107</strain>
    </source>
</reference>
<evidence type="ECO:0000256" key="1">
    <source>
        <dbReference type="SAM" id="MobiDB-lite"/>
    </source>
</evidence>
<gene>
    <name evidence="2" type="ORF">HAKA00212_LOCUS5033</name>
</gene>
<feature type="compositionally biased region" description="Low complexity" evidence="1">
    <location>
        <begin position="235"/>
        <end position="246"/>
    </location>
</feature>
<name>A0A7S3UWM3_HETAK</name>
<organism evidence="2">
    <name type="scientific">Heterosigma akashiwo</name>
    <name type="common">Chromophytic alga</name>
    <name type="synonym">Heterosigma carterae</name>
    <dbReference type="NCBI Taxonomy" id="2829"/>
    <lineage>
        <taxon>Eukaryota</taxon>
        <taxon>Sar</taxon>
        <taxon>Stramenopiles</taxon>
        <taxon>Ochrophyta</taxon>
        <taxon>Raphidophyceae</taxon>
        <taxon>Chattonellales</taxon>
        <taxon>Chattonellaceae</taxon>
        <taxon>Heterosigma</taxon>
    </lineage>
</organism>
<evidence type="ECO:0000313" key="2">
    <source>
        <dbReference type="EMBL" id="CAE0626358.1"/>
    </source>
</evidence>
<accession>A0A7S3UWM3</accession>
<feature type="region of interest" description="Disordered" evidence="1">
    <location>
        <begin position="216"/>
        <end position="260"/>
    </location>
</feature>
<dbReference type="AlphaFoldDB" id="A0A7S3UWM3"/>
<feature type="region of interest" description="Disordered" evidence="1">
    <location>
        <begin position="1"/>
        <end position="56"/>
    </location>
</feature>
<feature type="compositionally biased region" description="Low complexity" evidence="1">
    <location>
        <begin position="16"/>
        <end position="28"/>
    </location>
</feature>
<feature type="compositionally biased region" description="Low complexity" evidence="1">
    <location>
        <begin position="318"/>
        <end position="329"/>
    </location>
</feature>
<feature type="compositionally biased region" description="Basic and acidic residues" evidence="1">
    <location>
        <begin position="247"/>
        <end position="260"/>
    </location>
</feature>
<dbReference type="EMBL" id="HBIU01011461">
    <property type="protein sequence ID" value="CAE0626358.1"/>
    <property type="molecule type" value="Transcribed_RNA"/>
</dbReference>
<proteinExistence type="predicted"/>
<feature type="region of interest" description="Disordered" evidence="1">
    <location>
        <begin position="272"/>
        <end position="364"/>
    </location>
</feature>